<dbReference type="Proteomes" id="UP000635606">
    <property type="component" value="Unassembled WGS sequence"/>
</dbReference>
<reference evidence="1" key="1">
    <citation type="submission" date="2021-01" db="EMBL/GenBank/DDBJ databases">
        <title>Whole genome shotgun sequence of Virgisporangium ochraceum NBRC 16418.</title>
        <authorList>
            <person name="Komaki H."/>
            <person name="Tamura T."/>
        </authorList>
    </citation>
    <scope>NUCLEOTIDE SEQUENCE</scope>
    <source>
        <strain evidence="1">NBRC 16418</strain>
    </source>
</reference>
<gene>
    <name evidence="1" type="ORF">Voc01_064770</name>
</gene>
<keyword evidence="2" id="KW-1185">Reference proteome</keyword>
<dbReference type="EMBL" id="BOPH01000088">
    <property type="protein sequence ID" value="GIJ71560.1"/>
    <property type="molecule type" value="Genomic_DNA"/>
</dbReference>
<evidence type="ECO:0000313" key="1">
    <source>
        <dbReference type="EMBL" id="GIJ71560.1"/>
    </source>
</evidence>
<protein>
    <submittedName>
        <fullName evidence="1">Uncharacterized protein</fullName>
    </submittedName>
</protein>
<comment type="caution">
    <text evidence="1">The sequence shown here is derived from an EMBL/GenBank/DDBJ whole genome shotgun (WGS) entry which is preliminary data.</text>
</comment>
<name>A0A8J4EDI1_9ACTN</name>
<sequence>MDATLEWWANSSFMLGPFDVVVEDVRVGRLRDVARLEELRQTHDLGPEFTLRFGADDTVEVVVGRPDDDGRFGLGALEDNATGEYTETDDVALTAAWLTGAGFVNTESTSGTGGSGSRLFQRDDGWEIRYQCVRGTWTLELKPPHGRYISFPRARVRTTEPCWREEVPELVTMLTRP</sequence>
<dbReference type="RefSeq" id="WP_203931418.1">
    <property type="nucleotide sequence ID" value="NZ_BOPH01000088.1"/>
</dbReference>
<organism evidence="1 2">
    <name type="scientific">Virgisporangium ochraceum</name>
    <dbReference type="NCBI Taxonomy" id="65505"/>
    <lineage>
        <taxon>Bacteria</taxon>
        <taxon>Bacillati</taxon>
        <taxon>Actinomycetota</taxon>
        <taxon>Actinomycetes</taxon>
        <taxon>Micromonosporales</taxon>
        <taxon>Micromonosporaceae</taxon>
        <taxon>Virgisporangium</taxon>
    </lineage>
</organism>
<dbReference type="AlphaFoldDB" id="A0A8J4EDI1"/>
<evidence type="ECO:0000313" key="2">
    <source>
        <dbReference type="Proteomes" id="UP000635606"/>
    </source>
</evidence>
<proteinExistence type="predicted"/>
<accession>A0A8J4EDI1</accession>